<dbReference type="InterPro" id="IPR036249">
    <property type="entry name" value="Thioredoxin-like_sf"/>
</dbReference>
<proteinExistence type="predicted"/>
<evidence type="ECO:0000313" key="3">
    <source>
        <dbReference type="EMBL" id="MCS0609685.1"/>
    </source>
</evidence>
<dbReference type="SFLD" id="SFLDS00019">
    <property type="entry name" value="Glutathione_Transferase_(cytos"/>
    <property type="match status" value="1"/>
</dbReference>
<dbReference type="PROSITE" id="PS50404">
    <property type="entry name" value="GST_NTER"/>
    <property type="match status" value="1"/>
</dbReference>
<evidence type="ECO:0000259" key="1">
    <source>
        <dbReference type="PROSITE" id="PS50404"/>
    </source>
</evidence>
<reference evidence="3 4" key="1">
    <citation type="submission" date="2022-08" db="EMBL/GenBank/DDBJ databases">
        <title>Reclassification of Massilia species as members of the genera Telluria, Duganella, Pseudoduganella, Mokoshia gen. nov. and Zemynaea gen. nov. using orthogonal and non-orthogonal genome-based approaches.</title>
        <authorList>
            <person name="Bowman J.P."/>
        </authorList>
    </citation>
    <scope>NUCLEOTIDE SEQUENCE [LARGE SCALE GENOMIC DNA]</scope>
    <source>
        <strain evidence="3 4">JCM 31607</strain>
    </source>
</reference>
<evidence type="ECO:0000259" key="2">
    <source>
        <dbReference type="PROSITE" id="PS50405"/>
    </source>
</evidence>
<feature type="domain" description="GST N-terminal" evidence="1">
    <location>
        <begin position="1"/>
        <end position="79"/>
    </location>
</feature>
<gene>
    <name evidence="3" type="ORF">NX773_16075</name>
</gene>
<dbReference type="InterPro" id="IPR040079">
    <property type="entry name" value="Glutathione_S-Trfase"/>
</dbReference>
<organism evidence="3 4">
    <name type="scientific">Massilia solisilvae</name>
    <dbReference type="NCBI Taxonomy" id="1811225"/>
    <lineage>
        <taxon>Bacteria</taxon>
        <taxon>Pseudomonadati</taxon>
        <taxon>Pseudomonadota</taxon>
        <taxon>Betaproteobacteria</taxon>
        <taxon>Burkholderiales</taxon>
        <taxon>Oxalobacteraceae</taxon>
        <taxon>Telluria group</taxon>
        <taxon>Massilia</taxon>
    </lineage>
</organism>
<dbReference type="CDD" id="cd00570">
    <property type="entry name" value="GST_N_family"/>
    <property type="match status" value="1"/>
</dbReference>
<protein>
    <submittedName>
        <fullName evidence="3">Glutathione S-transferase family protein</fullName>
    </submittedName>
</protein>
<dbReference type="PANTHER" id="PTHR44051:SF8">
    <property type="entry name" value="GLUTATHIONE S-TRANSFERASE GSTA"/>
    <property type="match status" value="1"/>
</dbReference>
<dbReference type="InterPro" id="IPR004045">
    <property type="entry name" value="Glutathione_S-Trfase_N"/>
</dbReference>
<dbReference type="SFLD" id="SFLDG00358">
    <property type="entry name" value="Main_(cytGST)"/>
    <property type="match status" value="1"/>
</dbReference>
<dbReference type="Pfam" id="PF00043">
    <property type="entry name" value="GST_C"/>
    <property type="match status" value="1"/>
</dbReference>
<dbReference type="PANTHER" id="PTHR44051">
    <property type="entry name" value="GLUTATHIONE S-TRANSFERASE-RELATED"/>
    <property type="match status" value="1"/>
</dbReference>
<evidence type="ECO:0000313" key="4">
    <source>
        <dbReference type="Proteomes" id="UP001205861"/>
    </source>
</evidence>
<dbReference type="SUPFAM" id="SSF52833">
    <property type="entry name" value="Thioredoxin-like"/>
    <property type="match status" value="1"/>
</dbReference>
<sequence length="205" mass="23324">MHLYYHPVSSNARRVTMAAHHLGIKLDLVEINLASAADRRRLEEVNPNSKIPVLLDEDFVLTESCAIMQYLADCTPGQTVYPDDPIARADVNRWMFWATQHFAPAIGVIVWENVWKKVVHGIDTDPVELARGQRDLARFATVLDAHLADRQWLCGDAVTLADYAMAAPMMYLERANVPLTQYQHIMAWFGRVQDLPAWRHTTAVF</sequence>
<dbReference type="InterPro" id="IPR010987">
    <property type="entry name" value="Glutathione-S-Trfase_C-like"/>
</dbReference>
<dbReference type="SFLD" id="SFLDG01150">
    <property type="entry name" value="Main.1:_Beta-like"/>
    <property type="match status" value="1"/>
</dbReference>
<dbReference type="Gene3D" id="1.20.1050.10">
    <property type="match status" value="1"/>
</dbReference>
<dbReference type="Gene3D" id="3.40.30.10">
    <property type="entry name" value="Glutaredoxin"/>
    <property type="match status" value="1"/>
</dbReference>
<keyword evidence="4" id="KW-1185">Reference proteome</keyword>
<name>A0ABT2BMD5_9BURK</name>
<dbReference type="EMBL" id="JANUGV010000004">
    <property type="protein sequence ID" value="MCS0609685.1"/>
    <property type="molecule type" value="Genomic_DNA"/>
</dbReference>
<feature type="domain" description="GST C-terminal" evidence="2">
    <location>
        <begin position="84"/>
        <end position="205"/>
    </location>
</feature>
<dbReference type="RefSeq" id="WP_258857329.1">
    <property type="nucleotide sequence ID" value="NZ_JANUGV010000004.1"/>
</dbReference>
<dbReference type="PROSITE" id="PS50405">
    <property type="entry name" value="GST_CTER"/>
    <property type="match status" value="1"/>
</dbReference>
<dbReference type="Pfam" id="PF13417">
    <property type="entry name" value="GST_N_3"/>
    <property type="match status" value="1"/>
</dbReference>
<comment type="caution">
    <text evidence="3">The sequence shown here is derived from an EMBL/GenBank/DDBJ whole genome shotgun (WGS) entry which is preliminary data.</text>
</comment>
<dbReference type="Proteomes" id="UP001205861">
    <property type="component" value="Unassembled WGS sequence"/>
</dbReference>
<dbReference type="InterPro" id="IPR036282">
    <property type="entry name" value="Glutathione-S-Trfase_C_sf"/>
</dbReference>
<dbReference type="SUPFAM" id="SSF47616">
    <property type="entry name" value="GST C-terminal domain-like"/>
    <property type="match status" value="1"/>
</dbReference>
<accession>A0ABT2BMD5</accession>
<dbReference type="InterPro" id="IPR004046">
    <property type="entry name" value="GST_C"/>
</dbReference>